<dbReference type="PANTHER" id="PTHR16290">
    <property type="entry name" value="TRANSCRIPTION FACTOR SMIF DECAPPING ENZYME DCP1"/>
    <property type="match status" value="1"/>
</dbReference>
<feature type="region of interest" description="Disordered" evidence="5">
    <location>
        <begin position="1"/>
        <end position="22"/>
    </location>
</feature>
<evidence type="ECO:0008006" key="8">
    <source>
        <dbReference type="Google" id="ProtNLM"/>
    </source>
</evidence>
<feature type="region of interest" description="Disordered" evidence="5">
    <location>
        <begin position="183"/>
        <end position="285"/>
    </location>
</feature>
<dbReference type="CDD" id="cd13182">
    <property type="entry name" value="EVH1-like_Dcp1"/>
    <property type="match status" value="1"/>
</dbReference>
<evidence type="ECO:0000256" key="2">
    <source>
        <dbReference type="ARBA" id="ARBA00008778"/>
    </source>
</evidence>
<keyword evidence="4" id="KW-0507">mRNA processing</keyword>
<reference evidence="6 7" key="1">
    <citation type="submission" date="2024-09" db="EMBL/GenBank/DDBJ databases">
        <title>Rethinking Asexuality: The Enigmatic Case of Functional Sexual Genes in Lepraria (Stereocaulaceae).</title>
        <authorList>
            <person name="Doellman M."/>
            <person name="Sun Y."/>
            <person name="Barcenas-Pena A."/>
            <person name="Lumbsch H.T."/>
            <person name="Grewe F."/>
        </authorList>
    </citation>
    <scope>NUCLEOTIDE SEQUENCE [LARGE SCALE GENOMIC DNA]</scope>
    <source>
        <strain evidence="6 7">Mercado 3170</strain>
    </source>
</reference>
<evidence type="ECO:0000256" key="3">
    <source>
        <dbReference type="ARBA" id="ARBA00022490"/>
    </source>
</evidence>
<evidence type="ECO:0000313" key="6">
    <source>
        <dbReference type="EMBL" id="KAL2036894.1"/>
    </source>
</evidence>
<dbReference type="PANTHER" id="PTHR16290:SF0">
    <property type="entry name" value="DECAPPING PROTEIN 1, ISOFORM A"/>
    <property type="match status" value="1"/>
</dbReference>
<dbReference type="InterPro" id="IPR010334">
    <property type="entry name" value="Dcp1"/>
</dbReference>
<evidence type="ECO:0000256" key="5">
    <source>
        <dbReference type="SAM" id="MobiDB-lite"/>
    </source>
</evidence>
<accession>A0ABR3ZUR9</accession>
<dbReference type="Gene3D" id="2.30.29.30">
    <property type="entry name" value="Pleckstrin-homology domain (PH domain)/Phosphotyrosine-binding domain (PTB)"/>
    <property type="match status" value="1"/>
</dbReference>
<evidence type="ECO:0000313" key="7">
    <source>
        <dbReference type="Proteomes" id="UP001590950"/>
    </source>
</evidence>
<evidence type="ECO:0000256" key="1">
    <source>
        <dbReference type="ARBA" id="ARBA00004496"/>
    </source>
</evidence>
<keyword evidence="7" id="KW-1185">Reference proteome</keyword>
<keyword evidence="3" id="KW-0963">Cytoplasm</keyword>
<organism evidence="6 7">
    <name type="scientific">Stereocaulon virgatum</name>
    <dbReference type="NCBI Taxonomy" id="373712"/>
    <lineage>
        <taxon>Eukaryota</taxon>
        <taxon>Fungi</taxon>
        <taxon>Dikarya</taxon>
        <taxon>Ascomycota</taxon>
        <taxon>Pezizomycotina</taxon>
        <taxon>Lecanoromycetes</taxon>
        <taxon>OSLEUM clade</taxon>
        <taxon>Lecanoromycetidae</taxon>
        <taxon>Lecanorales</taxon>
        <taxon>Lecanorineae</taxon>
        <taxon>Stereocaulaceae</taxon>
        <taxon>Stereocaulon</taxon>
    </lineage>
</organism>
<evidence type="ECO:0000256" key="4">
    <source>
        <dbReference type="ARBA" id="ARBA00022664"/>
    </source>
</evidence>
<protein>
    <recommendedName>
        <fullName evidence="8">PH domain-like protein</fullName>
    </recommendedName>
</protein>
<comment type="similarity">
    <text evidence="2">Belongs to the DCP1 family.</text>
</comment>
<dbReference type="SUPFAM" id="SSF50729">
    <property type="entry name" value="PH domain-like"/>
    <property type="match status" value="1"/>
</dbReference>
<proteinExistence type="inferred from homology"/>
<dbReference type="Pfam" id="PF06058">
    <property type="entry name" value="DCP1"/>
    <property type="match status" value="1"/>
</dbReference>
<dbReference type="Proteomes" id="UP001590950">
    <property type="component" value="Unassembled WGS sequence"/>
</dbReference>
<gene>
    <name evidence="6" type="ORF">N7G274_010318</name>
</gene>
<comment type="subcellular location">
    <subcellularLocation>
        <location evidence="1">Cytoplasm</location>
    </subcellularLocation>
</comment>
<comment type="caution">
    <text evidence="6">The sequence shown here is derived from an EMBL/GenBank/DDBJ whole genome shotgun (WGS) entry which is preliminary data.</text>
</comment>
<dbReference type="EMBL" id="JBEFKJ010000047">
    <property type="protein sequence ID" value="KAL2036894.1"/>
    <property type="molecule type" value="Genomic_DNA"/>
</dbReference>
<name>A0ABR3ZUR9_9LECA</name>
<sequence>MTAFFPDNVHHTYQPSDSDAPGATYDFFTPNPPNYNNTLPTPQSSTRTDAQLNLSVLQRHLPTTQSILRIAPFAVVYLFDPERKGWEKSGVEGSLFILQTYNENREGYAVFVLNRRALENYTLHLEKADQVEVTEEYIILQDGATVHGLWIFEEPEESTQGIRAEIGQAILECAQRAELINQDHSFSNGNGNGTGAYIPQEEPPARSPDLMALLGQPRPQAPQPKPQPQTKQGQNLLDLFRSDEQRGPRPGAPAQQAQVSNGPGLIDISREQPAPVKQGPATRQDLLNILRGEHAPAAQGADKDHTQNLLSLFRKAGPNNNT</sequence>
<dbReference type="InterPro" id="IPR011993">
    <property type="entry name" value="PH-like_dom_sf"/>
</dbReference>